<evidence type="ECO:0000313" key="2">
    <source>
        <dbReference type="Proteomes" id="UP001157502"/>
    </source>
</evidence>
<keyword evidence="2" id="KW-1185">Reference proteome</keyword>
<gene>
    <name evidence="1" type="ORF">DPEC_G00346070</name>
</gene>
<dbReference type="Proteomes" id="UP001157502">
    <property type="component" value="Chromosome 35"/>
</dbReference>
<organism evidence="1 2">
    <name type="scientific">Dallia pectoralis</name>
    <name type="common">Alaska blackfish</name>
    <dbReference type="NCBI Taxonomy" id="75939"/>
    <lineage>
        <taxon>Eukaryota</taxon>
        <taxon>Metazoa</taxon>
        <taxon>Chordata</taxon>
        <taxon>Craniata</taxon>
        <taxon>Vertebrata</taxon>
        <taxon>Euteleostomi</taxon>
        <taxon>Actinopterygii</taxon>
        <taxon>Neopterygii</taxon>
        <taxon>Teleostei</taxon>
        <taxon>Protacanthopterygii</taxon>
        <taxon>Esociformes</taxon>
        <taxon>Umbridae</taxon>
        <taxon>Dallia</taxon>
    </lineage>
</organism>
<name>A0ACC2F3P2_DALPE</name>
<proteinExistence type="predicted"/>
<comment type="caution">
    <text evidence="1">The sequence shown here is derived from an EMBL/GenBank/DDBJ whole genome shotgun (WGS) entry which is preliminary data.</text>
</comment>
<reference evidence="1" key="1">
    <citation type="submission" date="2021-05" db="EMBL/GenBank/DDBJ databases">
        <authorList>
            <person name="Pan Q."/>
            <person name="Jouanno E."/>
            <person name="Zahm M."/>
            <person name="Klopp C."/>
            <person name="Cabau C."/>
            <person name="Louis A."/>
            <person name="Berthelot C."/>
            <person name="Parey E."/>
            <person name="Roest Crollius H."/>
            <person name="Montfort J."/>
            <person name="Robinson-Rechavi M."/>
            <person name="Bouchez O."/>
            <person name="Lampietro C."/>
            <person name="Lopez Roques C."/>
            <person name="Donnadieu C."/>
            <person name="Postlethwait J."/>
            <person name="Bobe J."/>
            <person name="Dillon D."/>
            <person name="Chandos A."/>
            <person name="von Hippel F."/>
            <person name="Guiguen Y."/>
        </authorList>
    </citation>
    <scope>NUCLEOTIDE SEQUENCE</scope>
    <source>
        <strain evidence="1">YG-Jan2019</strain>
    </source>
</reference>
<protein>
    <submittedName>
        <fullName evidence="1">Uncharacterized protein</fullName>
    </submittedName>
</protein>
<sequence length="163" mass="18276">MAALRLILLGISAKYFLVECQNQCEDTKFFPMNVFGPSNVTEGITIHLRCQTNYIKVSWEKGNVYLCKDGVGIQIGTMKKDGESVFELNEAKKQDSGMYSCVYSECKLPPSQVNSTGNGLRIQVNRDKDGKDRYKIRVPLVLLVVSVLVLVLLCGYWGNLKTK</sequence>
<evidence type="ECO:0000313" key="1">
    <source>
        <dbReference type="EMBL" id="KAJ7985979.1"/>
    </source>
</evidence>
<dbReference type="EMBL" id="CM055762">
    <property type="protein sequence ID" value="KAJ7985979.1"/>
    <property type="molecule type" value="Genomic_DNA"/>
</dbReference>
<accession>A0ACC2F3P2</accession>